<dbReference type="KEGG" id="xba:C7S18_13880"/>
<evidence type="ECO:0000256" key="2">
    <source>
        <dbReference type="ARBA" id="ARBA00012534"/>
    </source>
</evidence>
<dbReference type="InterPro" id="IPR029063">
    <property type="entry name" value="SAM-dependent_MTases_sf"/>
</dbReference>
<dbReference type="GO" id="GO:0008983">
    <property type="term" value="F:protein-glutamate O-methyltransferase activity"/>
    <property type="evidence" value="ECO:0007669"/>
    <property type="project" value="UniProtKB-EC"/>
</dbReference>
<gene>
    <name evidence="7" type="ORF">C7S18_13880</name>
</gene>
<dbReference type="EMBL" id="CP027860">
    <property type="protein sequence ID" value="AVP98215.1"/>
    <property type="molecule type" value="Genomic_DNA"/>
</dbReference>
<keyword evidence="5" id="KW-0949">S-adenosyl-L-methionine</keyword>
<dbReference type="EC" id="2.1.1.80" evidence="2"/>
<evidence type="ECO:0000256" key="3">
    <source>
        <dbReference type="ARBA" id="ARBA00022603"/>
    </source>
</evidence>
<sequence>MPSMGDEEFSRWVDLLERRTGVVVPPGRKTFLVTGVRTRMRETGYDSFERYFNEVLNGARGAIEWSTLVDRLTVHETRFFRHQPSLQMIASEWLPDFLKEHPDNLAMHAWSVGCSTGEEAYSLAMVLDSSLRQLGASRAYFGVTATDISNAALAIGRGGLYPRERLVEIPDDMQKTYCELVGTDSFAINEALKKRVGFALFNIMDVARAPLKKLDLIYCQNVLIYFARDRRKQLLTALADLLKPGGMLVLGAGEVIGFTHPSLTRIGNRQTLAFRRSG</sequence>
<accession>A0A2P1PTP4</accession>
<keyword evidence="8" id="KW-1185">Reference proteome</keyword>
<dbReference type="CDD" id="cd02440">
    <property type="entry name" value="AdoMet_MTases"/>
    <property type="match status" value="1"/>
</dbReference>
<dbReference type="InterPro" id="IPR000780">
    <property type="entry name" value="CheR_MeTrfase"/>
</dbReference>
<comment type="catalytic activity">
    <reaction evidence="1">
        <text>L-glutamyl-[protein] + S-adenosyl-L-methionine = [protein]-L-glutamate 5-O-methyl ester + S-adenosyl-L-homocysteine</text>
        <dbReference type="Rhea" id="RHEA:24452"/>
        <dbReference type="Rhea" id="RHEA-COMP:10208"/>
        <dbReference type="Rhea" id="RHEA-COMP:10311"/>
        <dbReference type="ChEBI" id="CHEBI:29973"/>
        <dbReference type="ChEBI" id="CHEBI:57856"/>
        <dbReference type="ChEBI" id="CHEBI:59789"/>
        <dbReference type="ChEBI" id="CHEBI:82795"/>
        <dbReference type="EC" id="2.1.1.80"/>
    </reaction>
</comment>
<dbReference type="Proteomes" id="UP000241074">
    <property type="component" value="Chromosome"/>
</dbReference>
<dbReference type="InterPro" id="IPR022641">
    <property type="entry name" value="CheR_N"/>
</dbReference>
<dbReference type="SMART" id="SM00138">
    <property type="entry name" value="MeTrc"/>
    <property type="match status" value="1"/>
</dbReference>
<dbReference type="InterPro" id="IPR050903">
    <property type="entry name" value="Bact_Chemotaxis_MeTrfase"/>
</dbReference>
<evidence type="ECO:0000256" key="5">
    <source>
        <dbReference type="ARBA" id="ARBA00022691"/>
    </source>
</evidence>
<feature type="domain" description="CheR-type methyltransferase" evidence="6">
    <location>
        <begin position="1"/>
        <end position="278"/>
    </location>
</feature>
<dbReference type="Gene3D" id="1.10.155.10">
    <property type="entry name" value="Chemotaxis receptor methyltransferase CheR, N-terminal domain"/>
    <property type="match status" value="1"/>
</dbReference>
<reference evidence="7 8" key="2">
    <citation type="submission" date="2018-03" db="EMBL/GenBank/DDBJ databases">
        <authorList>
            <person name="Keele B.F."/>
        </authorList>
    </citation>
    <scope>NUCLEOTIDE SEQUENCE [LARGE SCALE GENOMIC DNA]</scope>
    <source>
        <strain evidence="7 8">D13</strain>
    </source>
</reference>
<evidence type="ECO:0000313" key="8">
    <source>
        <dbReference type="Proteomes" id="UP000241074"/>
    </source>
</evidence>
<keyword evidence="4 7" id="KW-0808">Transferase</keyword>
<proteinExistence type="predicted"/>
<name>A0A2P1PTP4_9GAMM</name>
<keyword evidence="3 7" id="KW-0489">Methyltransferase</keyword>
<protein>
    <recommendedName>
        <fullName evidence="2">protein-glutamate O-methyltransferase</fullName>
        <ecNumber evidence="2">2.1.1.80</ecNumber>
    </recommendedName>
</protein>
<dbReference type="AlphaFoldDB" id="A0A2P1PTP4"/>
<dbReference type="PRINTS" id="PR00996">
    <property type="entry name" value="CHERMTFRASE"/>
</dbReference>
<reference evidence="7 8" key="1">
    <citation type="submission" date="2018-03" db="EMBL/GenBank/DDBJ databases">
        <title>Ahniella affigens gen. nov., sp. nov., a gammaproteobacterium isolated from sandy soil near a stream.</title>
        <authorList>
            <person name="Ko Y."/>
            <person name="Kim J.-H."/>
        </authorList>
    </citation>
    <scope>NUCLEOTIDE SEQUENCE [LARGE SCALE GENOMIC DNA]</scope>
    <source>
        <strain evidence="7 8">D13</strain>
    </source>
</reference>
<evidence type="ECO:0000256" key="1">
    <source>
        <dbReference type="ARBA" id="ARBA00001541"/>
    </source>
</evidence>
<organism evidence="7 8">
    <name type="scientific">Ahniella affigens</name>
    <dbReference type="NCBI Taxonomy" id="2021234"/>
    <lineage>
        <taxon>Bacteria</taxon>
        <taxon>Pseudomonadati</taxon>
        <taxon>Pseudomonadota</taxon>
        <taxon>Gammaproteobacteria</taxon>
        <taxon>Lysobacterales</taxon>
        <taxon>Rhodanobacteraceae</taxon>
        <taxon>Ahniella</taxon>
    </lineage>
</organism>
<dbReference type="Gene3D" id="3.40.50.150">
    <property type="entry name" value="Vaccinia Virus protein VP39"/>
    <property type="match status" value="1"/>
</dbReference>
<dbReference type="SUPFAM" id="SSF47757">
    <property type="entry name" value="Chemotaxis receptor methyltransferase CheR, N-terminal domain"/>
    <property type="match status" value="1"/>
</dbReference>
<dbReference type="Pfam" id="PF01739">
    <property type="entry name" value="CheR"/>
    <property type="match status" value="1"/>
</dbReference>
<dbReference type="Pfam" id="PF03705">
    <property type="entry name" value="CheR_N"/>
    <property type="match status" value="1"/>
</dbReference>
<dbReference type="GO" id="GO:0032259">
    <property type="term" value="P:methylation"/>
    <property type="evidence" value="ECO:0007669"/>
    <property type="project" value="UniProtKB-KW"/>
</dbReference>
<dbReference type="PROSITE" id="PS50123">
    <property type="entry name" value="CHER"/>
    <property type="match status" value="1"/>
</dbReference>
<evidence type="ECO:0000259" key="6">
    <source>
        <dbReference type="PROSITE" id="PS50123"/>
    </source>
</evidence>
<evidence type="ECO:0000256" key="4">
    <source>
        <dbReference type="ARBA" id="ARBA00022679"/>
    </source>
</evidence>
<dbReference type="InterPro" id="IPR036804">
    <property type="entry name" value="CheR_N_sf"/>
</dbReference>
<dbReference type="InterPro" id="IPR022642">
    <property type="entry name" value="CheR_C"/>
</dbReference>
<dbReference type="PANTHER" id="PTHR24422">
    <property type="entry name" value="CHEMOTAXIS PROTEIN METHYLTRANSFERASE"/>
    <property type="match status" value="1"/>
</dbReference>
<dbReference type="SUPFAM" id="SSF53335">
    <property type="entry name" value="S-adenosyl-L-methionine-dependent methyltransferases"/>
    <property type="match status" value="1"/>
</dbReference>
<evidence type="ECO:0000313" key="7">
    <source>
        <dbReference type="EMBL" id="AVP98215.1"/>
    </source>
</evidence>
<dbReference type="PANTHER" id="PTHR24422:SF19">
    <property type="entry name" value="CHEMOTAXIS PROTEIN METHYLTRANSFERASE"/>
    <property type="match status" value="1"/>
</dbReference>